<keyword evidence="2 5" id="KW-0547">Nucleotide-binding</keyword>
<dbReference type="Pfam" id="PF01926">
    <property type="entry name" value="MMR_HSR1"/>
    <property type="match status" value="1"/>
</dbReference>
<sequence>MDRNYIRKTILNRLDSIKGEIIENSLIISSDILNIICEITGETQREVAIYVNRKGEIIDAVIGDYNSAALKEYTERRSKESLSGIRCIHTHPNGHGILSDMDTSALKAIKLDLIVGIGVSDGCPKDAYIAYLAGEGSNYNIIQIGPYSINKLLSINAVELIRGIESDFKEEKNTTVDICSDEERAILVGISGIEDLDELEELLNTAGGIQVCRIAQNRTNIDSAFLIGKGKLEEIKMEIQKREANLVVFDEELSGAQIRNLERELGVRVIDRTQIILDIFAKRARSKEGKLQVELAQLKYMMPRLIGFGVQMSRTGGGIGTRGPGEKKLEIDRRRIRERVRELENEVAEIKKHRDLRRINRAGNIFHVCLVGYTNAGKSTLLNSLSNSEVYVEDQLFATLDPTVKRVCLNSGQEIVISDTVGFIKKLPHELVVAFKSTLEEVTYADLLVHVVDGSNENYEEQIDIVNGVMKDLKADSKPAILAINKLDKIISGSEAYNRDAMLESDVIYISAKNKINLEKLLDRIEYYVNKNSQTLELLVPYNEGSLIAYLHDNGKILHKEYKDNGIYIKGEFDAVASAKVKDYVL</sequence>
<dbReference type="InterPro" id="IPR030394">
    <property type="entry name" value="G_HFLX_dom"/>
</dbReference>
<reference evidence="8 9" key="1">
    <citation type="submission" date="2021-10" db="EMBL/GenBank/DDBJ databases">
        <title>Lutispora strain m25 sp. nov., a thermophilic, non-spore-forming bacterium isolated from a lab-scale methanogenic bioreactor digesting anaerobic sludge.</title>
        <authorList>
            <person name="El Houari A."/>
            <person name="Mcdonald J."/>
        </authorList>
    </citation>
    <scope>NUCLEOTIDE SEQUENCE [LARGE SCALE GENOMIC DNA]</scope>
    <source>
        <strain evidence="9">m25</strain>
    </source>
</reference>
<evidence type="ECO:0000256" key="2">
    <source>
        <dbReference type="ARBA" id="ARBA00022741"/>
    </source>
</evidence>
<dbReference type="EMBL" id="JAJEKE010000007">
    <property type="protein sequence ID" value="MCQ1529727.1"/>
    <property type="molecule type" value="Genomic_DNA"/>
</dbReference>
<evidence type="ECO:0000313" key="9">
    <source>
        <dbReference type="Proteomes" id="UP001651880"/>
    </source>
</evidence>
<evidence type="ECO:0000256" key="1">
    <source>
        <dbReference type="ARBA" id="ARBA00022723"/>
    </source>
</evidence>
<dbReference type="PANTHER" id="PTHR10229:SF0">
    <property type="entry name" value="GTP-BINDING PROTEIN 6-RELATED"/>
    <property type="match status" value="1"/>
</dbReference>
<feature type="coiled-coil region" evidence="6">
    <location>
        <begin position="326"/>
        <end position="353"/>
    </location>
</feature>
<keyword evidence="9" id="KW-1185">Reference proteome</keyword>
<keyword evidence="3" id="KW-0460">Magnesium</keyword>
<evidence type="ECO:0000259" key="7">
    <source>
        <dbReference type="PROSITE" id="PS51705"/>
    </source>
</evidence>
<feature type="domain" description="Hflx-type G" evidence="7">
    <location>
        <begin position="366"/>
        <end position="533"/>
    </location>
</feature>
<protein>
    <recommendedName>
        <fullName evidence="5">GTPase HflX</fullName>
    </recommendedName>
    <alternativeName>
        <fullName evidence="5">GTP-binding protein HflX</fullName>
    </alternativeName>
</protein>
<dbReference type="PRINTS" id="PR00326">
    <property type="entry name" value="GTP1OBG"/>
</dbReference>
<dbReference type="PANTHER" id="PTHR10229">
    <property type="entry name" value="GTP-BINDING PROTEIN HFLX"/>
    <property type="match status" value="1"/>
</dbReference>
<dbReference type="PROSITE" id="PS51705">
    <property type="entry name" value="G_HFLX"/>
    <property type="match status" value="1"/>
</dbReference>
<comment type="subunit">
    <text evidence="5">Monomer. Associates with the 50S ribosomal subunit.</text>
</comment>
<dbReference type="InterPro" id="IPR006073">
    <property type="entry name" value="GTP-bd"/>
</dbReference>
<proteinExistence type="inferred from homology"/>
<evidence type="ECO:0000256" key="6">
    <source>
        <dbReference type="SAM" id="Coils"/>
    </source>
</evidence>
<comment type="caution">
    <text evidence="8">The sequence shown here is derived from an EMBL/GenBank/DDBJ whole genome shotgun (WGS) entry which is preliminary data.</text>
</comment>
<dbReference type="SUPFAM" id="SSF52540">
    <property type="entry name" value="P-loop containing nucleoside triphosphate hydrolases"/>
    <property type="match status" value="1"/>
</dbReference>
<dbReference type="Proteomes" id="UP001651880">
    <property type="component" value="Unassembled WGS sequence"/>
</dbReference>
<dbReference type="Gene3D" id="3.40.50.300">
    <property type="entry name" value="P-loop containing nucleotide triphosphate hydrolases"/>
    <property type="match status" value="1"/>
</dbReference>
<gene>
    <name evidence="5 8" type="primary">hflX</name>
    <name evidence="8" type="ORF">LJD61_09240</name>
</gene>
<dbReference type="Pfam" id="PF13167">
    <property type="entry name" value="GTP-bdg_N"/>
    <property type="match status" value="1"/>
</dbReference>
<comment type="function">
    <text evidence="5">GTPase that associates with the 50S ribosomal subunit and may have a role during protein synthesis or ribosome biogenesis.</text>
</comment>
<evidence type="ECO:0000313" key="8">
    <source>
        <dbReference type="EMBL" id="MCQ1529727.1"/>
    </source>
</evidence>
<dbReference type="InterPro" id="IPR027417">
    <property type="entry name" value="P-loop_NTPase"/>
</dbReference>
<dbReference type="Pfam" id="PF16360">
    <property type="entry name" value="GTP-bdg_M"/>
    <property type="match status" value="1"/>
</dbReference>
<dbReference type="NCBIfam" id="TIGR00231">
    <property type="entry name" value="small_GTP"/>
    <property type="match status" value="1"/>
</dbReference>
<keyword evidence="6" id="KW-0175">Coiled coil</keyword>
<comment type="similarity">
    <text evidence="5">Belongs to the TRAFAC class OBG-HflX-like GTPase superfamily. HflX GTPase family.</text>
</comment>
<evidence type="ECO:0000256" key="4">
    <source>
        <dbReference type="ARBA" id="ARBA00023134"/>
    </source>
</evidence>
<dbReference type="InterPro" id="IPR032305">
    <property type="entry name" value="GTP-bd_M"/>
</dbReference>
<name>A0ABT1NEQ5_9FIRM</name>
<dbReference type="HAMAP" id="MF_00900">
    <property type="entry name" value="GTPase_HflX"/>
    <property type="match status" value="1"/>
</dbReference>
<dbReference type="Gene3D" id="3.40.50.11060">
    <property type="entry name" value="GTPase HflX, N-terminal domain"/>
    <property type="match status" value="1"/>
</dbReference>
<keyword evidence="4 5" id="KW-0342">GTP-binding</keyword>
<dbReference type="InterPro" id="IPR005225">
    <property type="entry name" value="Small_GTP-bd"/>
</dbReference>
<dbReference type="NCBIfam" id="TIGR03156">
    <property type="entry name" value="GTP_HflX"/>
    <property type="match status" value="1"/>
</dbReference>
<keyword evidence="5" id="KW-0963">Cytoplasm</keyword>
<dbReference type="CDD" id="cd01878">
    <property type="entry name" value="HflX"/>
    <property type="match status" value="1"/>
</dbReference>
<comment type="subcellular location">
    <subcellularLocation>
        <location evidence="5">Cytoplasm</location>
    </subcellularLocation>
    <text evidence="5">May associate with membranes.</text>
</comment>
<dbReference type="InterPro" id="IPR016496">
    <property type="entry name" value="GTPase_HflX"/>
</dbReference>
<dbReference type="InterPro" id="IPR025121">
    <property type="entry name" value="GTPase_HflX_N"/>
</dbReference>
<keyword evidence="1" id="KW-0479">Metal-binding</keyword>
<dbReference type="InterPro" id="IPR042108">
    <property type="entry name" value="GTPase_HflX_N_sf"/>
</dbReference>
<evidence type="ECO:0000256" key="3">
    <source>
        <dbReference type="ARBA" id="ARBA00022842"/>
    </source>
</evidence>
<dbReference type="Gene3D" id="6.10.250.2860">
    <property type="match status" value="1"/>
</dbReference>
<evidence type="ECO:0000256" key="5">
    <source>
        <dbReference type="HAMAP-Rule" id="MF_00900"/>
    </source>
</evidence>
<organism evidence="8 9">
    <name type="scientific">Lutispora saccharofermentans</name>
    <dbReference type="NCBI Taxonomy" id="3024236"/>
    <lineage>
        <taxon>Bacteria</taxon>
        <taxon>Bacillati</taxon>
        <taxon>Bacillota</taxon>
        <taxon>Clostridia</taxon>
        <taxon>Lutisporales</taxon>
        <taxon>Lutisporaceae</taxon>
        <taxon>Lutispora</taxon>
    </lineage>
</organism>
<dbReference type="RefSeq" id="WP_255227249.1">
    <property type="nucleotide sequence ID" value="NZ_JAJEKE010000007.1"/>
</dbReference>
<accession>A0ABT1NEQ5</accession>